<dbReference type="AlphaFoldDB" id="U1WWM8"/>
<organism evidence="1 2">
    <name type="scientific">Aneurinibacillus aneurinilyticus ATCC 12856</name>
    <dbReference type="NCBI Taxonomy" id="649747"/>
    <lineage>
        <taxon>Bacteria</taxon>
        <taxon>Bacillati</taxon>
        <taxon>Bacillota</taxon>
        <taxon>Bacilli</taxon>
        <taxon>Bacillales</taxon>
        <taxon>Paenibacillaceae</taxon>
        <taxon>Aneurinibacillus group</taxon>
        <taxon>Aneurinibacillus</taxon>
    </lineage>
</organism>
<sequence length="78" mass="9407">MFREEKTTTIGREGDFRLPYKQLARTGSNRYTLLCGRRTYRPFGICCCGYLMWIMLDNQHPFHLYNDWKRIKPLASNR</sequence>
<dbReference type="STRING" id="649747.HMPREF0083_05272"/>
<reference evidence="1 2" key="1">
    <citation type="submission" date="2013-08" db="EMBL/GenBank/DDBJ databases">
        <authorList>
            <person name="Weinstock G."/>
            <person name="Sodergren E."/>
            <person name="Wylie T."/>
            <person name="Fulton L."/>
            <person name="Fulton R."/>
            <person name="Fronick C."/>
            <person name="O'Laughlin M."/>
            <person name="Godfrey J."/>
            <person name="Miner T."/>
            <person name="Herter B."/>
            <person name="Appelbaum E."/>
            <person name="Cordes M."/>
            <person name="Lek S."/>
            <person name="Wollam A."/>
            <person name="Pepin K.H."/>
            <person name="Palsikar V.B."/>
            <person name="Mitreva M."/>
            <person name="Wilson R.K."/>
        </authorList>
    </citation>
    <scope>NUCLEOTIDE SEQUENCE [LARGE SCALE GENOMIC DNA]</scope>
    <source>
        <strain evidence="1 2">ATCC 12856</strain>
    </source>
</reference>
<evidence type="ECO:0000313" key="1">
    <source>
        <dbReference type="EMBL" id="ERI06648.1"/>
    </source>
</evidence>
<name>U1WWM8_ANEAE</name>
<dbReference type="HOGENOM" id="CLU_2614287_0_0_9"/>
<gene>
    <name evidence="1" type="ORF">HMPREF0083_05272</name>
</gene>
<keyword evidence="2" id="KW-1185">Reference proteome</keyword>
<protein>
    <submittedName>
        <fullName evidence="1">Uncharacterized protein</fullName>
    </submittedName>
</protein>
<dbReference type="EMBL" id="AWSJ01000320">
    <property type="protein sequence ID" value="ERI06648.1"/>
    <property type="molecule type" value="Genomic_DNA"/>
</dbReference>
<evidence type="ECO:0000313" key="2">
    <source>
        <dbReference type="Proteomes" id="UP000016511"/>
    </source>
</evidence>
<accession>U1WWM8</accession>
<comment type="caution">
    <text evidence="1">The sequence shown here is derived from an EMBL/GenBank/DDBJ whole genome shotgun (WGS) entry which is preliminary data.</text>
</comment>
<dbReference type="Proteomes" id="UP000016511">
    <property type="component" value="Unassembled WGS sequence"/>
</dbReference>
<proteinExistence type="predicted"/>